<gene>
    <name evidence="4" type="ORF">FUG_LOCUS145397</name>
</gene>
<reference evidence="4" key="1">
    <citation type="submission" date="2019-04" db="EMBL/GenBank/DDBJ databases">
        <authorList>
            <person name="Melise S."/>
            <person name="Noan J."/>
            <person name="Okalmin O."/>
        </authorList>
    </citation>
    <scope>NUCLEOTIDE SEQUENCE</scope>
    <source>
        <strain evidence="4">FN9</strain>
    </source>
</reference>
<dbReference type="AlphaFoldDB" id="A0A4E9EC40"/>
<dbReference type="GO" id="GO:0008270">
    <property type="term" value="F:zinc ion binding"/>
    <property type="evidence" value="ECO:0007669"/>
    <property type="project" value="UniProtKB-KW"/>
</dbReference>
<keyword evidence="1" id="KW-0479">Metal-binding</keyword>
<evidence type="ECO:0000256" key="1">
    <source>
        <dbReference type="ARBA" id="ARBA00022723"/>
    </source>
</evidence>
<dbReference type="EMBL" id="CAAKMV010000111">
    <property type="protein sequence ID" value="VIO55210.1"/>
    <property type="molecule type" value="Genomic_DNA"/>
</dbReference>
<evidence type="ECO:0000256" key="3">
    <source>
        <dbReference type="ARBA" id="ARBA00022833"/>
    </source>
</evidence>
<organism evidence="4">
    <name type="scientific">Gibberella zeae</name>
    <name type="common">Wheat head blight fungus</name>
    <name type="synonym">Fusarium graminearum</name>
    <dbReference type="NCBI Taxonomy" id="5518"/>
    <lineage>
        <taxon>Eukaryota</taxon>
        <taxon>Fungi</taxon>
        <taxon>Dikarya</taxon>
        <taxon>Ascomycota</taxon>
        <taxon>Pezizomycotina</taxon>
        <taxon>Sordariomycetes</taxon>
        <taxon>Hypocreomycetidae</taxon>
        <taxon>Hypocreales</taxon>
        <taxon>Nectriaceae</taxon>
        <taxon>Fusarium</taxon>
    </lineage>
</organism>
<sequence length="190" mass="22247">MPRQRKRSKEGPLWVMYPDLHDQVADKLEEVQLDFTFNPNDDGLTSRKSYDTNIMGRFACNNQNCTKTGWSSKKIAITIRQYSQDRYNARVYHQRCRKCKSLGEPTLDEESYIDRVSYRIKKWNGVEMDIPKWGRDEFKGPHERAFCEGCKDGHCREGSNKAVPTRRVTNNRGLKEITQKHEDAPEPHAH</sequence>
<dbReference type="SMART" id="SM01328">
    <property type="entry name" value="zf-3CxxC"/>
    <property type="match status" value="1"/>
</dbReference>
<dbReference type="Pfam" id="PF13695">
    <property type="entry name" value="Zn_ribbon_3CxxC"/>
    <property type="match status" value="1"/>
</dbReference>
<dbReference type="InterPro" id="IPR027377">
    <property type="entry name" value="ZAR1/RTP1-5-like_Znf-3CxxC"/>
</dbReference>
<proteinExistence type="predicted"/>
<name>A0A4E9EC40_GIBZA</name>
<keyword evidence="3" id="KW-0862">Zinc</keyword>
<keyword evidence="2" id="KW-0863">Zinc-finger</keyword>
<evidence type="ECO:0000313" key="4">
    <source>
        <dbReference type="EMBL" id="VIO55210.1"/>
    </source>
</evidence>
<accession>A0A4E9EC40</accession>
<evidence type="ECO:0000256" key="2">
    <source>
        <dbReference type="ARBA" id="ARBA00022771"/>
    </source>
</evidence>
<protein>
    <submittedName>
        <fullName evidence="4">Uncharacterized protein</fullName>
    </submittedName>
</protein>